<sequence length="777" mass="81574">MTYAGLPDLRPLRGGLLVALLSSLACGRTADTGAIRLAASACTGPSCPALQVQLLSPAQDRLLRSDDLLAITIAISGAGPLHEVALVVNGRASPLLRKDTWFTCRGDGIYDLAVRARSGTVWFESEHRRVTCDGTPPAVTWDPPPTEGPLPDVSDLVATFSEPLNVAWIRPSILFAGGGVPATATFSADGTRLTVHLPATLKQLGYANVFLGGIAADLAGNLLAPHEFSWHEPADLVSLTAPPLVHPPYVSGVVPLTLAVNGPPPDAVRLEIFGPAGSALEIPLTGIARYDWDTEAAPEGLYRFYAQAWRGGRVSGSSPTLSLYVRRTAARAAIRGNPAVTGHLDQLSVRSWIQLTFTAPIRLDSFGPDKLRVTANGAPAAFTIMNQGDAYVNLQLSAKPAVPGTLAVELLPGVLDQGYLPVQPVSATFSLPDWLPGHGMQPREGGWLEPGWLFANWPSEDSTQAAWLEHAPGAADAVHLGSFLSAWQRTFNVDFTRPARHPTGAVDYSAMPMVAWAEQDAAGVWILRVKGSDGGWPLPSPNRAASGSAIDPVLGRDASGYDQTPVAAWIEDDGTRRALFASRWSGAAWIPLGDDLSAGAPGELALAVGSRRTPFLAWTEAGADGIAHVYARRWAADAWAPPEGPLDLDLTAPASAPAAAIDAAGRPAVAWLEASAHRVLLRRWDGSGWIAAAPLLDAEAPSLAFDGAGRPVVAYVERSTGLVRLARLEGGAWAGLGSALGPALAGTRPALAVDPAGVPHVLWSDDAGALRQAMRNE</sequence>
<dbReference type="Proteomes" id="UP001162734">
    <property type="component" value="Chromosome"/>
</dbReference>
<evidence type="ECO:0000313" key="2">
    <source>
        <dbReference type="Proteomes" id="UP001162734"/>
    </source>
</evidence>
<dbReference type="SUPFAM" id="SSF89372">
    <property type="entry name" value="Fucose-specific lectin"/>
    <property type="match status" value="1"/>
</dbReference>
<reference evidence="2" key="1">
    <citation type="journal article" date="2022" name="Int. J. Syst. Evol. Microbiol.">
        <title>Anaeromyxobacter oryzae sp. nov., Anaeromyxobacter diazotrophicus sp. nov. and Anaeromyxobacter paludicola sp. nov., isolated from paddy soils.</title>
        <authorList>
            <person name="Itoh H."/>
            <person name="Xu Z."/>
            <person name="Mise K."/>
            <person name="Masuda Y."/>
            <person name="Ushijima N."/>
            <person name="Hayakawa C."/>
            <person name="Shiratori Y."/>
            <person name="Senoo K."/>
        </authorList>
    </citation>
    <scope>NUCLEOTIDE SEQUENCE [LARGE SCALE GENOMIC DNA]</scope>
    <source>
        <strain evidence="2">Red630</strain>
    </source>
</reference>
<dbReference type="EMBL" id="AP025592">
    <property type="protein sequence ID" value="BDG09377.1"/>
    <property type="molecule type" value="Genomic_DNA"/>
</dbReference>
<protein>
    <recommendedName>
        <fullName evidence="3">SbsA Ig-like domain-containing protein</fullName>
    </recommendedName>
</protein>
<dbReference type="RefSeq" id="WP_248341524.1">
    <property type="nucleotide sequence ID" value="NZ_AP025592.1"/>
</dbReference>
<evidence type="ECO:0000313" key="1">
    <source>
        <dbReference type="EMBL" id="BDG09377.1"/>
    </source>
</evidence>
<name>A0ABN6N847_9BACT</name>
<organism evidence="1 2">
    <name type="scientific">Anaeromyxobacter paludicola</name>
    <dbReference type="NCBI Taxonomy" id="2918171"/>
    <lineage>
        <taxon>Bacteria</taxon>
        <taxon>Pseudomonadati</taxon>
        <taxon>Myxococcota</taxon>
        <taxon>Myxococcia</taxon>
        <taxon>Myxococcales</taxon>
        <taxon>Cystobacterineae</taxon>
        <taxon>Anaeromyxobacteraceae</taxon>
        <taxon>Anaeromyxobacter</taxon>
    </lineage>
</organism>
<keyword evidence="2" id="KW-1185">Reference proteome</keyword>
<evidence type="ECO:0008006" key="3">
    <source>
        <dbReference type="Google" id="ProtNLM"/>
    </source>
</evidence>
<gene>
    <name evidence="1" type="ORF">AMPC_24900</name>
</gene>
<proteinExistence type="predicted"/>
<accession>A0ABN6N847</accession>